<dbReference type="EMBL" id="JASAOG010000135">
    <property type="protein sequence ID" value="KAK0048632.1"/>
    <property type="molecule type" value="Genomic_DNA"/>
</dbReference>
<feature type="region of interest" description="Disordered" evidence="1">
    <location>
        <begin position="119"/>
        <end position="143"/>
    </location>
</feature>
<organism evidence="2 3">
    <name type="scientific">Biomphalaria pfeifferi</name>
    <name type="common">Bloodfluke planorb</name>
    <name type="synonym">Freshwater snail</name>
    <dbReference type="NCBI Taxonomy" id="112525"/>
    <lineage>
        <taxon>Eukaryota</taxon>
        <taxon>Metazoa</taxon>
        <taxon>Spiralia</taxon>
        <taxon>Lophotrochozoa</taxon>
        <taxon>Mollusca</taxon>
        <taxon>Gastropoda</taxon>
        <taxon>Heterobranchia</taxon>
        <taxon>Euthyneura</taxon>
        <taxon>Panpulmonata</taxon>
        <taxon>Hygrophila</taxon>
        <taxon>Lymnaeoidea</taxon>
        <taxon>Planorbidae</taxon>
        <taxon>Biomphalaria</taxon>
    </lineage>
</organism>
<comment type="caution">
    <text evidence="2">The sequence shown here is derived from an EMBL/GenBank/DDBJ whole genome shotgun (WGS) entry which is preliminary data.</text>
</comment>
<accession>A0AAD8F1U7</accession>
<name>A0AAD8F1U7_BIOPF</name>
<dbReference type="AlphaFoldDB" id="A0AAD8F1U7"/>
<evidence type="ECO:0000256" key="1">
    <source>
        <dbReference type="SAM" id="MobiDB-lite"/>
    </source>
</evidence>
<evidence type="ECO:0000313" key="3">
    <source>
        <dbReference type="Proteomes" id="UP001233172"/>
    </source>
</evidence>
<evidence type="ECO:0000313" key="2">
    <source>
        <dbReference type="EMBL" id="KAK0048632.1"/>
    </source>
</evidence>
<reference evidence="2" key="2">
    <citation type="submission" date="2023-04" db="EMBL/GenBank/DDBJ databases">
        <authorList>
            <person name="Bu L."/>
            <person name="Lu L."/>
            <person name="Laidemitt M.R."/>
            <person name="Zhang S.M."/>
            <person name="Mutuku M."/>
            <person name="Mkoji G."/>
            <person name="Steinauer M."/>
            <person name="Loker E.S."/>
        </authorList>
    </citation>
    <scope>NUCLEOTIDE SEQUENCE</scope>
    <source>
        <strain evidence="2">KasaAsao</strain>
        <tissue evidence="2">Whole Snail</tissue>
    </source>
</reference>
<sequence>MNIIYCFKSYYLVSICLIVSSTKEILESSSSILRLKNNVSWTEASLESENFDKVENFVKKSKASFFRDNVGSLESFQALETSDMGDYPRVESTASHTTFAPSGVESLLTASTSVGPNGYTLTKQSSSSGSNANTTSPTAEKDAYVISESTTDLSSNETYNINLINESFDTTLGNISKNNKIILNSTDNNLTLFLSTNTEAERSSGYENFTSTLLHKYSCPFRCNKGQMSKSAGYVGGEDSMKHYCRYCKCEKQKCEAYDMCCPDFSEHYLNQSKNLLNLNESVSNFTSGAEIFRINCEPDQPMMIRSCQSRTESNMTVVELCESGRLINVETVTAVFDNVTKVAYQNKFCAQCNNATQVGNN</sequence>
<protein>
    <submittedName>
        <fullName evidence="2">Uncharacterized protein</fullName>
    </submittedName>
</protein>
<dbReference type="Proteomes" id="UP001233172">
    <property type="component" value="Unassembled WGS sequence"/>
</dbReference>
<reference evidence="2" key="1">
    <citation type="journal article" date="2023" name="PLoS Negl. Trop. Dis.">
        <title>A genome sequence for Biomphalaria pfeifferi, the major vector snail for the human-infecting parasite Schistosoma mansoni.</title>
        <authorList>
            <person name="Bu L."/>
            <person name="Lu L."/>
            <person name="Laidemitt M.R."/>
            <person name="Zhang S.M."/>
            <person name="Mutuku M."/>
            <person name="Mkoji G."/>
            <person name="Steinauer M."/>
            <person name="Loker E.S."/>
        </authorList>
    </citation>
    <scope>NUCLEOTIDE SEQUENCE</scope>
    <source>
        <strain evidence="2">KasaAsao</strain>
    </source>
</reference>
<proteinExistence type="predicted"/>
<feature type="compositionally biased region" description="Low complexity" evidence="1">
    <location>
        <begin position="125"/>
        <end position="138"/>
    </location>
</feature>
<keyword evidence="3" id="KW-1185">Reference proteome</keyword>
<gene>
    <name evidence="2" type="ORF">Bpfe_021912</name>
</gene>